<dbReference type="SUPFAM" id="SSF52172">
    <property type="entry name" value="CheY-like"/>
    <property type="match status" value="1"/>
</dbReference>
<evidence type="ECO:0000259" key="3">
    <source>
        <dbReference type="PROSITE" id="PS50110"/>
    </source>
</evidence>
<evidence type="ECO:0000256" key="2">
    <source>
        <dbReference type="PROSITE-ProRule" id="PRU00169"/>
    </source>
</evidence>
<protein>
    <recommendedName>
        <fullName evidence="3">Response regulatory domain-containing protein</fullName>
    </recommendedName>
</protein>
<keyword evidence="5" id="KW-1185">Reference proteome</keyword>
<organism evidence="4 5">
    <name type="scientific">Pseudomonas asuensis</name>
    <dbReference type="NCBI Taxonomy" id="1825787"/>
    <lineage>
        <taxon>Bacteria</taxon>
        <taxon>Pseudomonadati</taxon>
        <taxon>Pseudomonadota</taxon>
        <taxon>Gammaproteobacteria</taxon>
        <taxon>Pseudomonadales</taxon>
        <taxon>Pseudomonadaceae</taxon>
        <taxon>Pseudomonas</taxon>
    </lineage>
</organism>
<dbReference type="InterPro" id="IPR001789">
    <property type="entry name" value="Sig_transdc_resp-reg_receiver"/>
</dbReference>
<dbReference type="InterPro" id="IPR050595">
    <property type="entry name" value="Bact_response_regulator"/>
</dbReference>
<dbReference type="CDD" id="cd17546">
    <property type="entry name" value="REC_hyHK_CKI1_RcsC-like"/>
    <property type="match status" value="1"/>
</dbReference>
<accession>A0ABQ2GZZ0</accession>
<dbReference type="EMBL" id="BMNW01000007">
    <property type="protein sequence ID" value="GGM19577.1"/>
    <property type="molecule type" value="Genomic_DNA"/>
</dbReference>
<feature type="domain" description="Response regulatory" evidence="3">
    <location>
        <begin position="3"/>
        <end position="117"/>
    </location>
</feature>
<feature type="modified residue" description="4-aspartylphosphate" evidence="2">
    <location>
        <position position="52"/>
    </location>
</feature>
<reference evidence="5" key="1">
    <citation type="journal article" date="2019" name="Int. J. Syst. Evol. Microbiol.">
        <title>The Global Catalogue of Microorganisms (GCM) 10K type strain sequencing project: providing services to taxonomists for standard genome sequencing and annotation.</title>
        <authorList>
            <consortium name="The Broad Institute Genomics Platform"/>
            <consortium name="The Broad Institute Genome Sequencing Center for Infectious Disease"/>
            <person name="Wu L."/>
            <person name="Ma J."/>
        </authorList>
    </citation>
    <scope>NUCLEOTIDE SEQUENCE [LARGE SCALE GENOMIC DNA]</scope>
    <source>
        <strain evidence="5">JCM 13501</strain>
    </source>
</reference>
<dbReference type="Gene3D" id="3.40.50.2300">
    <property type="match status" value="1"/>
</dbReference>
<sequence length="123" mass="13648">MTTIMVVDDEFLITDILGLALEDVGYRVLKASNGKKAIELFTREIPTLVITDFMMPSMTGLELAQAIKLRDDTAHIPIILMTGAQAHVAQQNNYLFAQILGKPFDMDTLLDAIRKLIGTPEDQ</sequence>
<evidence type="ECO:0000256" key="1">
    <source>
        <dbReference type="ARBA" id="ARBA00022553"/>
    </source>
</evidence>
<evidence type="ECO:0000313" key="5">
    <source>
        <dbReference type="Proteomes" id="UP000616499"/>
    </source>
</evidence>
<name>A0ABQ2GZZ0_9PSED</name>
<dbReference type="RefSeq" id="WP_125889217.1">
    <property type="nucleotide sequence ID" value="NZ_BMNW01000007.1"/>
</dbReference>
<dbReference type="PANTHER" id="PTHR44591:SF3">
    <property type="entry name" value="RESPONSE REGULATORY DOMAIN-CONTAINING PROTEIN"/>
    <property type="match status" value="1"/>
</dbReference>
<dbReference type="PROSITE" id="PS50110">
    <property type="entry name" value="RESPONSE_REGULATORY"/>
    <property type="match status" value="1"/>
</dbReference>
<dbReference type="SMART" id="SM00448">
    <property type="entry name" value="REC"/>
    <property type="match status" value="1"/>
</dbReference>
<dbReference type="Pfam" id="PF00072">
    <property type="entry name" value="Response_reg"/>
    <property type="match status" value="1"/>
</dbReference>
<dbReference type="InterPro" id="IPR011006">
    <property type="entry name" value="CheY-like_superfamily"/>
</dbReference>
<comment type="caution">
    <text evidence="4">The sequence shown here is derived from an EMBL/GenBank/DDBJ whole genome shotgun (WGS) entry which is preliminary data.</text>
</comment>
<gene>
    <name evidence="4" type="ORF">GCM10009425_33080</name>
</gene>
<dbReference type="Proteomes" id="UP000616499">
    <property type="component" value="Unassembled WGS sequence"/>
</dbReference>
<proteinExistence type="predicted"/>
<keyword evidence="1 2" id="KW-0597">Phosphoprotein</keyword>
<evidence type="ECO:0000313" key="4">
    <source>
        <dbReference type="EMBL" id="GGM19577.1"/>
    </source>
</evidence>
<dbReference type="PANTHER" id="PTHR44591">
    <property type="entry name" value="STRESS RESPONSE REGULATOR PROTEIN 1"/>
    <property type="match status" value="1"/>
</dbReference>